<gene>
    <name evidence="3" type="ORF">ENO36_00190</name>
</gene>
<feature type="domain" description="Fumarate lyase N-terminal" evidence="2">
    <location>
        <begin position="2"/>
        <end position="156"/>
    </location>
</feature>
<comment type="caution">
    <text evidence="3">The sequence shown here is derived from an EMBL/GenBank/DDBJ whole genome shotgun (WGS) entry which is preliminary data.</text>
</comment>
<evidence type="ECO:0000259" key="2">
    <source>
        <dbReference type="Pfam" id="PF00206"/>
    </source>
</evidence>
<evidence type="ECO:0000313" key="3">
    <source>
        <dbReference type="EMBL" id="HEU97261.1"/>
    </source>
</evidence>
<sequence length="323" mass="36152">MKSIIFPFFTHEQVAQCGSASIYFMSYEQTLANLWKLLFQGIELLEENPLGSGAASGSLVEMDRELIGDMLCLDKAVLQPYYATGSRLFALHYLNLLSLVMLEFSRFAEDMILLNSLVPNPLNIPKEHIATSSIMPHKRNLVTMETIRANSSKASGLSFIAQSIYKGLPYGYNLDFQGINDALIDSLDAVQKTLDVVKDFVKGLTINENAIRKYIEDKPCWSSDLVEYIALKSGKPAREVYMVLSKLFNDCKAIDSDCISNALSHFDFSFDTISSIIKNKPIEANIEKLLEEAQERLENDKDNVVKTSLSVEKCISKLLSSSQ</sequence>
<dbReference type="PRINTS" id="PR00145">
    <property type="entry name" value="ARGSUCLYASE"/>
</dbReference>
<protein>
    <recommendedName>
        <fullName evidence="2">Fumarate lyase N-terminal domain-containing protein</fullName>
    </recommendedName>
</protein>
<dbReference type="AlphaFoldDB" id="A0A7C2Z3C2"/>
<dbReference type="SUPFAM" id="SSF48557">
    <property type="entry name" value="L-aspartase-like"/>
    <property type="match status" value="1"/>
</dbReference>
<dbReference type="Gene3D" id="1.20.200.10">
    <property type="entry name" value="Fumarase/aspartase (Central domain)"/>
    <property type="match status" value="1"/>
</dbReference>
<dbReference type="InterPro" id="IPR022761">
    <property type="entry name" value="Fumarate_lyase_N"/>
</dbReference>
<dbReference type="Proteomes" id="UP000885664">
    <property type="component" value="Unassembled WGS sequence"/>
</dbReference>
<organism evidence="3">
    <name type="scientific">Fervidicoccus fontis</name>
    <dbReference type="NCBI Taxonomy" id="683846"/>
    <lineage>
        <taxon>Archaea</taxon>
        <taxon>Thermoproteota</taxon>
        <taxon>Thermoprotei</taxon>
        <taxon>Fervidicoccales</taxon>
        <taxon>Fervidicoccaceae</taxon>
        <taxon>Fervidicoccus</taxon>
    </lineage>
</organism>
<dbReference type="EMBL" id="DSFE01000005">
    <property type="protein sequence ID" value="HEU97261.1"/>
    <property type="molecule type" value="Genomic_DNA"/>
</dbReference>
<dbReference type="InterPro" id="IPR009049">
    <property type="entry name" value="Argininosuccinate_lyase"/>
</dbReference>
<dbReference type="PANTHER" id="PTHR43814:SF1">
    <property type="entry name" value="ARGININOSUCCINATE LYASE"/>
    <property type="match status" value="1"/>
</dbReference>
<dbReference type="GO" id="GO:0005829">
    <property type="term" value="C:cytosol"/>
    <property type="evidence" value="ECO:0007669"/>
    <property type="project" value="TreeGrafter"/>
</dbReference>
<proteinExistence type="predicted"/>
<reference evidence="3" key="1">
    <citation type="journal article" date="2020" name="mSystems">
        <title>Genome- and Community-Level Interaction Insights into Carbon Utilization and Element Cycling Functions of Hydrothermarchaeota in Hydrothermal Sediment.</title>
        <authorList>
            <person name="Zhou Z."/>
            <person name="Liu Y."/>
            <person name="Xu W."/>
            <person name="Pan J."/>
            <person name="Luo Z.H."/>
            <person name="Li M."/>
        </authorList>
    </citation>
    <scope>NUCLEOTIDE SEQUENCE [LARGE SCALE GENOMIC DNA]</scope>
    <source>
        <strain evidence="3">SpSt-1259</strain>
    </source>
</reference>
<dbReference type="GO" id="GO:0004056">
    <property type="term" value="F:argininosuccinate lyase activity"/>
    <property type="evidence" value="ECO:0007669"/>
    <property type="project" value="InterPro"/>
</dbReference>
<dbReference type="PANTHER" id="PTHR43814">
    <property type="entry name" value="ARGININOSUCCINATE LYASE"/>
    <property type="match status" value="1"/>
</dbReference>
<evidence type="ECO:0000256" key="1">
    <source>
        <dbReference type="SAM" id="Coils"/>
    </source>
</evidence>
<name>A0A7C2Z3C2_9CREN</name>
<accession>A0A7C2Z3C2</accession>
<feature type="coiled-coil region" evidence="1">
    <location>
        <begin position="283"/>
        <end position="310"/>
    </location>
</feature>
<dbReference type="InterPro" id="IPR008948">
    <property type="entry name" value="L-Aspartase-like"/>
</dbReference>
<dbReference type="Pfam" id="PF00206">
    <property type="entry name" value="Lyase_1"/>
    <property type="match status" value="1"/>
</dbReference>
<dbReference type="GO" id="GO:0042450">
    <property type="term" value="P:L-arginine biosynthetic process via ornithine"/>
    <property type="evidence" value="ECO:0007669"/>
    <property type="project" value="InterPro"/>
</dbReference>
<keyword evidence="1" id="KW-0175">Coiled coil</keyword>